<evidence type="ECO:0000256" key="2">
    <source>
        <dbReference type="SAM" id="Coils"/>
    </source>
</evidence>
<organism evidence="4 5">
    <name type="scientific">Pedobacter frigoris</name>
    <dbReference type="NCBI Taxonomy" id="2571272"/>
    <lineage>
        <taxon>Bacteria</taxon>
        <taxon>Pseudomonadati</taxon>
        <taxon>Bacteroidota</taxon>
        <taxon>Sphingobacteriia</taxon>
        <taxon>Sphingobacteriales</taxon>
        <taxon>Sphingobacteriaceae</taxon>
        <taxon>Pedobacter</taxon>
    </lineage>
</organism>
<reference evidence="4 5" key="1">
    <citation type="submission" date="2019-04" db="EMBL/GenBank/DDBJ databases">
        <title>Pedobacter sp. RP-3-15 sp. nov., isolated from Arctic soil.</title>
        <authorList>
            <person name="Dahal R.H."/>
            <person name="Kim D.-U."/>
        </authorList>
    </citation>
    <scope>NUCLEOTIDE SEQUENCE [LARGE SCALE GENOMIC DNA]</scope>
    <source>
        <strain evidence="4 5">RP-3-15</strain>
    </source>
</reference>
<proteinExistence type="inferred from homology"/>
<dbReference type="OrthoDB" id="9788959at2"/>
<dbReference type="AlphaFoldDB" id="A0A4U1CLM2"/>
<name>A0A4U1CLM2_9SPHI</name>
<dbReference type="InterPro" id="IPR006015">
    <property type="entry name" value="Universal_stress_UspA"/>
</dbReference>
<evidence type="ECO:0000256" key="1">
    <source>
        <dbReference type="ARBA" id="ARBA00008791"/>
    </source>
</evidence>
<dbReference type="CDD" id="cd00293">
    <property type="entry name" value="USP-like"/>
    <property type="match status" value="1"/>
</dbReference>
<gene>
    <name evidence="4" type="ORF">FA047_09375</name>
</gene>
<evidence type="ECO:0000313" key="4">
    <source>
        <dbReference type="EMBL" id="TKC07446.1"/>
    </source>
</evidence>
<protein>
    <submittedName>
        <fullName evidence="4">Universal stress protein</fullName>
    </submittedName>
</protein>
<keyword evidence="2" id="KW-0175">Coiled coil</keyword>
<evidence type="ECO:0000259" key="3">
    <source>
        <dbReference type="Pfam" id="PF00582"/>
    </source>
</evidence>
<dbReference type="PANTHER" id="PTHR46268:SF22">
    <property type="entry name" value="SENSOR PROTEIN KDPD-RELATED"/>
    <property type="match status" value="1"/>
</dbReference>
<dbReference type="PANTHER" id="PTHR46268">
    <property type="entry name" value="STRESS RESPONSE PROTEIN NHAX"/>
    <property type="match status" value="1"/>
</dbReference>
<comment type="similarity">
    <text evidence="1">Belongs to the universal stress protein A family.</text>
</comment>
<dbReference type="SUPFAM" id="SSF52402">
    <property type="entry name" value="Adenine nucleotide alpha hydrolases-like"/>
    <property type="match status" value="2"/>
</dbReference>
<keyword evidence="5" id="KW-1185">Reference proteome</keyword>
<dbReference type="RefSeq" id="WP_136835742.1">
    <property type="nucleotide sequence ID" value="NZ_SWBQ01000002.1"/>
</dbReference>
<dbReference type="Pfam" id="PF00582">
    <property type="entry name" value="Usp"/>
    <property type="match status" value="1"/>
</dbReference>
<dbReference type="InterPro" id="IPR006016">
    <property type="entry name" value="UspA"/>
</dbReference>
<dbReference type="PRINTS" id="PR01438">
    <property type="entry name" value="UNVRSLSTRESS"/>
</dbReference>
<feature type="coiled-coil region" evidence="2">
    <location>
        <begin position="62"/>
        <end position="89"/>
    </location>
</feature>
<dbReference type="Gene3D" id="3.40.50.12370">
    <property type="match status" value="1"/>
</dbReference>
<feature type="domain" description="UspA" evidence="3">
    <location>
        <begin position="13"/>
        <end position="152"/>
    </location>
</feature>
<accession>A0A4U1CLM2</accession>
<sequence length="289" mass="32857">MASSAELGNNAGTIVIFTDFSDAALSAANYAAALAGQLNASRLLICYSEHIPTTMEMHSQSIRLIEQEHQRHLEQLKTLKDELQTCLNKRIVIETYIDQRPLDEIVKSYNEDQSAELVVMGIAGKNRLERTFIGSNTIHVARITAIPLLIVPEHTMFRTIEKVVFACDLKKVSKTTPALTIKHMVNRLGAKLSILNVDHNEERFNPDTIAEMTDLHQLWDNEQPEYHYTDNEDIAKGVMDFADEHQMQMVIAVPKAYGFFESLFHSSLTRKLAYHIHLPLLLFKEEKPK</sequence>
<dbReference type="Proteomes" id="UP000307244">
    <property type="component" value="Unassembled WGS sequence"/>
</dbReference>
<dbReference type="EMBL" id="SWBQ01000002">
    <property type="protein sequence ID" value="TKC07446.1"/>
    <property type="molecule type" value="Genomic_DNA"/>
</dbReference>
<comment type="caution">
    <text evidence="4">The sequence shown here is derived from an EMBL/GenBank/DDBJ whole genome shotgun (WGS) entry which is preliminary data.</text>
</comment>
<evidence type="ECO:0000313" key="5">
    <source>
        <dbReference type="Proteomes" id="UP000307244"/>
    </source>
</evidence>